<evidence type="ECO:0000259" key="8">
    <source>
        <dbReference type="Pfam" id="PF02687"/>
    </source>
</evidence>
<dbReference type="GO" id="GO:0005886">
    <property type="term" value="C:plasma membrane"/>
    <property type="evidence" value="ECO:0007669"/>
    <property type="project" value="UniProtKB-SubCell"/>
</dbReference>
<gene>
    <name evidence="10" type="ORF">FFWV33_19205</name>
</gene>
<feature type="transmembrane region" description="Helical" evidence="7">
    <location>
        <begin position="334"/>
        <end position="367"/>
    </location>
</feature>
<dbReference type="OrthoDB" id="9770036at2"/>
<feature type="transmembrane region" description="Helical" evidence="7">
    <location>
        <begin position="373"/>
        <end position="396"/>
    </location>
</feature>
<evidence type="ECO:0000313" key="11">
    <source>
        <dbReference type="Proteomes" id="UP000244527"/>
    </source>
</evidence>
<dbReference type="KEGG" id="ffa:FFWV33_19205"/>
<keyword evidence="5 7" id="KW-0472">Membrane</keyword>
<dbReference type="Pfam" id="PF12704">
    <property type="entry name" value="MacB_PCD"/>
    <property type="match status" value="1"/>
</dbReference>
<dbReference type="RefSeq" id="WP_108742401.1">
    <property type="nucleotide sequence ID" value="NZ_CP020918.1"/>
</dbReference>
<keyword evidence="2" id="KW-1003">Cell membrane</keyword>
<keyword evidence="4 7" id="KW-1133">Transmembrane helix</keyword>
<dbReference type="InterPro" id="IPR050250">
    <property type="entry name" value="Macrolide_Exporter_MacB"/>
</dbReference>
<name>A0A2S1LI87_9FLAO</name>
<dbReference type="GO" id="GO:0022857">
    <property type="term" value="F:transmembrane transporter activity"/>
    <property type="evidence" value="ECO:0007669"/>
    <property type="project" value="TreeGrafter"/>
</dbReference>
<accession>A0A2S1LI87</accession>
<dbReference type="PANTHER" id="PTHR30572">
    <property type="entry name" value="MEMBRANE COMPONENT OF TRANSPORTER-RELATED"/>
    <property type="match status" value="1"/>
</dbReference>
<protein>
    <submittedName>
        <fullName evidence="10">ABC transporter permease</fullName>
    </submittedName>
</protein>
<sequence>MFNLFKENIQIALGSIRTQILRTVLTVIIIAIGITALVGILTVVSALENTISTDFSSMGANTFSIKQYENELRNRRGETRKIINPVISYPDAVAFKNKFHFSLTETSLSFKATSTAEVKFETEKTDPEIAIMGVDEYFLINSGLETSLGRNFTNFDISNNTYSCIVGSDFEKGLLKDVNPIGKTISIRGARFKVVGVLKEKGATFGNNQDLRVLIPIQLARSLFTAPNINYTVSILTQKNEFLNQAIDHAISTMRNIRGLSPVKENNFGIVRSDDLINKILGITKYLGLASWGIGVITILGSSIALMNIMIVSVTERTREIGVRKALGAKKSTVAIQFFIETLLIGQFGGIIGIILGILIGFGIATAMKFDFVIPWLAIFAAFMTSFIVAIISGLYPAIKAATLDPIEALRYE</sequence>
<dbReference type="EMBL" id="CP020918">
    <property type="protein sequence ID" value="AWG23510.1"/>
    <property type="molecule type" value="Genomic_DNA"/>
</dbReference>
<feature type="transmembrane region" description="Helical" evidence="7">
    <location>
        <begin position="289"/>
        <end position="314"/>
    </location>
</feature>
<proteinExistence type="inferred from homology"/>
<dbReference type="InterPro" id="IPR003838">
    <property type="entry name" value="ABC3_permease_C"/>
</dbReference>
<evidence type="ECO:0000256" key="2">
    <source>
        <dbReference type="ARBA" id="ARBA00022475"/>
    </source>
</evidence>
<evidence type="ECO:0000313" key="10">
    <source>
        <dbReference type="EMBL" id="AWG23510.1"/>
    </source>
</evidence>
<dbReference type="AlphaFoldDB" id="A0A2S1LI87"/>
<feature type="domain" description="ABC3 transporter permease C-terminal" evidence="8">
    <location>
        <begin position="294"/>
        <end position="406"/>
    </location>
</feature>
<organism evidence="10 11">
    <name type="scientific">Flavobacterium faecale</name>
    <dbReference type="NCBI Taxonomy" id="1355330"/>
    <lineage>
        <taxon>Bacteria</taxon>
        <taxon>Pseudomonadati</taxon>
        <taxon>Bacteroidota</taxon>
        <taxon>Flavobacteriia</taxon>
        <taxon>Flavobacteriales</taxon>
        <taxon>Flavobacteriaceae</taxon>
        <taxon>Flavobacterium</taxon>
    </lineage>
</organism>
<evidence type="ECO:0000256" key="1">
    <source>
        <dbReference type="ARBA" id="ARBA00004651"/>
    </source>
</evidence>
<evidence type="ECO:0000256" key="5">
    <source>
        <dbReference type="ARBA" id="ARBA00023136"/>
    </source>
</evidence>
<feature type="transmembrane region" description="Helical" evidence="7">
    <location>
        <begin position="20"/>
        <end position="47"/>
    </location>
</feature>
<evidence type="ECO:0000256" key="7">
    <source>
        <dbReference type="SAM" id="Phobius"/>
    </source>
</evidence>
<dbReference type="Proteomes" id="UP000244527">
    <property type="component" value="Chromosome"/>
</dbReference>
<keyword evidence="3 7" id="KW-0812">Transmembrane</keyword>
<feature type="domain" description="MacB-like periplasmic core" evidence="9">
    <location>
        <begin position="23"/>
        <end position="235"/>
    </location>
</feature>
<evidence type="ECO:0000259" key="9">
    <source>
        <dbReference type="Pfam" id="PF12704"/>
    </source>
</evidence>
<dbReference type="InterPro" id="IPR025857">
    <property type="entry name" value="MacB_PCD"/>
</dbReference>
<evidence type="ECO:0000256" key="3">
    <source>
        <dbReference type="ARBA" id="ARBA00022692"/>
    </source>
</evidence>
<dbReference type="Pfam" id="PF02687">
    <property type="entry name" value="FtsX"/>
    <property type="match status" value="1"/>
</dbReference>
<keyword evidence="11" id="KW-1185">Reference proteome</keyword>
<evidence type="ECO:0000256" key="6">
    <source>
        <dbReference type="ARBA" id="ARBA00038076"/>
    </source>
</evidence>
<evidence type="ECO:0000256" key="4">
    <source>
        <dbReference type="ARBA" id="ARBA00022989"/>
    </source>
</evidence>
<dbReference type="PANTHER" id="PTHR30572:SF4">
    <property type="entry name" value="ABC TRANSPORTER PERMEASE YTRF"/>
    <property type="match status" value="1"/>
</dbReference>
<reference evidence="10 11" key="1">
    <citation type="submission" date="2017-04" db="EMBL/GenBank/DDBJ databases">
        <title>Compelte genome sequence of WV33.</title>
        <authorList>
            <person name="Lee P.C."/>
        </authorList>
    </citation>
    <scope>NUCLEOTIDE SEQUENCE [LARGE SCALE GENOMIC DNA]</scope>
    <source>
        <strain evidence="10 11">WV33</strain>
    </source>
</reference>
<comment type="similarity">
    <text evidence="6">Belongs to the ABC-4 integral membrane protein family.</text>
</comment>
<comment type="subcellular location">
    <subcellularLocation>
        <location evidence="1">Cell membrane</location>
        <topology evidence="1">Multi-pass membrane protein</topology>
    </subcellularLocation>
</comment>